<proteinExistence type="inferred from homology"/>
<evidence type="ECO:0000256" key="3">
    <source>
        <dbReference type="HAMAP-Rule" id="MF_01077"/>
    </source>
</evidence>
<keyword evidence="1 3" id="KW-0963">Cytoplasm</keyword>
<dbReference type="Proteomes" id="UP000647416">
    <property type="component" value="Unassembled WGS sequence"/>
</dbReference>
<feature type="domain" description="Ribosome maturation factor RimP N-terminal" evidence="4">
    <location>
        <begin position="12"/>
        <end position="86"/>
    </location>
</feature>
<dbReference type="SUPFAM" id="SSF75420">
    <property type="entry name" value="YhbC-like, N-terminal domain"/>
    <property type="match status" value="1"/>
</dbReference>
<gene>
    <name evidence="3" type="primary">rimP</name>
    <name evidence="6" type="ORF">H8706_01655</name>
</gene>
<dbReference type="InterPro" id="IPR028989">
    <property type="entry name" value="RimP_N"/>
</dbReference>
<reference evidence="6" key="1">
    <citation type="submission" date="2020-08" db="EMBL/GenBank/DDBJ databases">
        <title>Genome public.</title>
        <authorList>
            <person name="Liu C."/>
            <person name="Sun Q."/>
        </authorList>
    </citation>
    <scope>NUCLEOTIDE SEQUENCE</scope>
    <source>
        <strain evidence="6">NSJ-50</strain>
    </source>
</reference>
<dbReference type="CDD" id="cd01734">
    <property type="entry name" value="YlxS_C"/>
    <property type="match status" value="1"/>
</dbReference>
<sequence>MAKITEVVKSLAEDAAKKYDCSLFDIEYKKEGADYVLRVFIEKENPDENISINDCENVSRYLSDLLDESDPISNAYMLEVSSPGIDRPLRNKEDYEKYKGRTVDVGLFTKINGAKFLSGTLTGYGDDYVTIDDNGEIKIPLDKISSIKLAVIF</sequence>
<protein>
    <recommendedName>
        <fullName evidence="3">Ribosome maturation factor RimP</fullName>
    </recommendedName>
</protein>
<organism evidence="6 7">
    <name type="scientific">Qingrenia yutianensis</name>
    <dbReference type="NCBI Taxonomy" id="2763676"/>
    <lineage>
        <taxon>Bacteria</taxon>
        <taxon>Bacillati</taxon>
        <taxon>Bacillota</taxon>
        <taxon>Clostridia</taxon>
        <taxon>Eubacteriales</taxon>
        <taxon>Oscillospiraceae</taxon>
        <taxon>Qingrenia</taxon>
    </lineage>
</organism>
<dbReference type="Pfam" id="PF02576">
    <property type="entry name" value="RimP_N"/>
    <property type="match status" value="1"/>
</dbReference>
<comment type="caution">
    <text evidence="6">The sequence shown here is derived from an EMBL/GenBank/DDBJ whole genome shotgun (WGS) entry which is preliminary data.</text>
</comment>
<dbReference type="InterPro" id="IPR003728">
    <property type="entry name" value="Ribosome_maturation_RimP"/>
</dbReference>
<dbReference type="InterPro" id="IPR035956">
    <property type="entry name" value="RimP_N_sf"/>
</dbReference>
<dbReference type="Gene3D" id="2.30.30.180">
    <property type="entry name" value="Ribosome maturation factor RimP, C-terminal domain"/>
    <property type="match status" value="1"/>
</dbReference>
<evidence type="ECO:0000259" key="4">
    <source>
        <dbReference type="Pfam" id="PF02576"/>
    </source>
</evidence>
<keyword evidence="2 3" id="KW-0690">Ribosome biogenesis</keyword>
<dbReference type="SUPFAM" id="SSF74942">
    <property type="entry name" value="YhbC-like, C-terminal domain"/>
    <property type="match status" value="1"/>
</dbReference>
<keyword evidence="7" id="KW-1185">Reference proteome</keyword>
<dbReference type="GO" id="GO:0006412">
    <property type="term" value="P:translation"/>
    <property type="evidence" value="ECO:0007669"/>
    <property type="project" value="TreeGrafter"/>
</dbReference>
<comment type="similarity">
    <text evidence="3">Belongs to the RimP family.</text>
</comment>
<dbReference type="GO" id="GO:0005829">
    <property type="term" value="C:cytosol"/>
    <property type="evidence" value="ECO:0007669"/>
    <property type="project" value="TreeGrafter"/>
</dbReference>
<feature type="domain" description="Ribosome maturation factor RimP C-terminal" evidence="5">
    <location>
        <begin position="89"/>
        <end position="151"/>
    </location>
</feature>
<dbReference type="FunFam" id="3.30.300.70:FF:000001">
    <property type="entry name" value="Ribosome maturation factor RimP"/>
    <property type="match status" value="1"/>
</dbReference>
<dbReference type="GO" id="GO:0000028">
    <property type="term" value="P:ribosomal small subunit assembly"/>
    <property type="evidence" value="ECO:0007669"/>
    <property type="project" value="TreeGrafter"/>
</dbReference>
<dbReference type="PANTHER" id="PTHR33867:SF1">
    <property type="entry name" value="RIBOSOME MATURATION FACTOR RIMP"/>
    <property type="match status" value="1"/>
</dbReference>
<dbReference type="PANTHER" id="PTHR33867">
    <property type="entry name" value="RIBOSOME MATURATION FACTOR RIMP"/>
    <property type="match status" value="1"/>
</dbReference>
<evidence type="ECO:0000313" key="7">
    <source>
        <dbReference type="Proteomes" id="UP000647416"/>
    </source>
</evidence>
<dbReference type="EMBL" id="JACRTE010000001">
    <property type="protein sequence ID" value="MBC8595576.1"/>
    <property type="molecule type" value="Genomic_DNA"/>
</dbReference>
<dbReference type="Pfam" id="PF17384">
    <property type="entry name" value="DUF150_C"/>
    <property type="match status" value="1"/>
</dbReference>
<comment type="function">
    <text evidence="3">Required for maturation of 30S ribosomal subunits.</text>
</comment>
<dbReference type="AlphaFoldDB" id="A0A926IS28"/>
<evidence type="ECO:0000256" key="1">
    <source>
        <dbReference type="ARBA" id="ARBA00022490"/>
    </source>
</evidence>
<name>A0A926IS28_9FIRM</name>
<dbReference type="RefSeq" id="WP_262431241.1">
    <property type="nucleotide sequence ID" value="NZ_JACRTE010000001.1"/>
</dbReference>
<evidence type="ECO:0000313" key="6">
    <source>
        <dbReference type="EMBL" id="MBC8595576.1"/>
    </source>
</evidence>
<dbReference type="Gene3D" id="3.30.300.70">
    <property type="entry name" value="RimP-like superfamily, N-terminal"/>
    <property type="match status" value="1"/>
</dbReference>
<accession>A0A926IS28</accession>
<dbReference type="InterPro" id="IPR028998">
    <property type="entry name" value="RimP_C"/>
</dbReference>
<evidence type="ECO:0000256" key="2">
    <source>
        <dbReference type="ARBA" id="ARBA00022517"/>
    </source>
</evidence>
<evidence type="ECO:0000259" key="5">
    <source>
        <dbReference type="Pfam" id="PF17384"/>
    </source>
</evidence>
<dbReference type="HAMAP" id="MF_01077">
    <property type="entry name" value="RimP"/>
    <property type="match status" value="1"/>
</dbReference>
<comment type="subcellular location">
    <subcellularLocation>
        <location evidence="3">Cytoplasm</location>
    </subcellularLocation>
</comment>
<dbReference type="InterPro" id="IPR036847">
    <property type="entry name" value="RimP_C_sf"/>
</dbReference>